<dbReference type="PANTHER" id="PTHR34802">
    <property type="entry name" value="CHORISMATE SYNTHASE"/>
    <property type="match status" value="1"/>
</dbReference>
<feature type="region of interest" description="Disordered" evidence="1">
    <location>
        <begin position="52"/>
        <end position="335"/>
    </location>
</feature>
<sequence length="896" mass="98532">MSIPDEQQFCMDPLVGTNKKPRISYTGNFLLSLRDKDVCKTLPNLPTEFNDLLSRDNEDPSPERLRISGDFSSIRNDYSSSPPTRGELGRNSRGTTHGRWEGRSGGWNDKDSDSSHSDRDPGEHGRRSGLPSRRPWQPPEHDGLLGKGSFPKPSGFGAGPSGSRPQSNDTYQLRRSNEPYHPPRPYKAEPYTRRDTRDSLNDETFGASDSTTEDRAEEERKRRASFELLRKEHQRVFQERQKSNPNLRKNDFDFTELLGESKDEKERPSRSDEVHNTPSGPGSSNHSFPSQSNAPRPLVPPGFASTVLERKQGEKPQTETSQHERRPLNPKGINMVNGTIGSSEMLVEGEAVRVYCTDTSEEAVNNIRSFVGISTDTVNKDKSFENLSSISTPAEAQGYPNKIEQATVTLEHKKSLENGPSILDKIFNTAINLNSGDSSSVTQKIVEKVKETRSPQTVKSSKFAHLFLEEDNKPVKDSPSGRPPGGLLSLLQDADKLQIFETETKGELSIDFPYQGHATKNIDKLSNTSASKPVTAAPPVLTCEDLEQSILSEVSEIYPPPPPLPVDQDFSVSSVQKTKQPKASVDDQASQHLLSLLQRSADPKNQDTVTETRLPPSVKASTAGEADPGKSLTLENLFGSAFMNELQSIGESVSGRAMVTHTPGGVPGDGNLLGVGDPVNPQKYNRTLFSPTMGGQDGPFLQHHPQQYATDPSSHLNGFHPLDTRHAHVKPQLVSMGQGSIIAQRQDPQPNRFPPNMINHRPPFQHSTTSGLPELDRVPPHMMHMQDNLQHHHLMQGFPGGGGPPHHHSPNANNQMQGLIPESNPSQGFPFARRQPNNGIPPGSQNRVDHPASLQALLGIHQRMDSSKQSPAMGQAGGPNRQGSRGHELDLGFGYR</sequence>
<feature type="compositionally biased region" description="Polar residues" evidence="1">
    <location>
        <begin position="163"/>
        <end position="174"/>
    </location>
</feature>
<name>A0A8X7WJT7_BRACI</name>
<feature type="compositionally biased region" description="Polar residues" evidence="1">
    <location>
        <begin position="835"/>
        <end position="846"/>
    </location>
</feature>
<feature type="compositionally biased region" description="Basic and acidic residues" evidence="1">
    <location>
        <begin position="186"/>
        <end position="200"/>
    </location>
</feature>
<reference evidence="2 3" key="1">
    <citation type="submission" date="2020-02" db="EMBL/GenBank/DDBJ databases">
        <authorList>
            <person name="Ma Q."/>
            <person name="Huang Y."/>
            <person name="Song X."/>
            <person name="Pei D."/>
        </authorList>
    </citation>
    <scope>NUCLEOTIDE SEQUENCE [LARGE SCALE GENOMIC DNA]</scope>
    <source>
        <strain evidence="2">Sxm20200214</strain>
        <tissue evidence="2">Leaf</tissue>
    </source>
</reference>
<dbReference type="PANTHER" id="PTHR34802:SF1">
    <property type="entry name" value="CHORISMATE SYNTHASE"/>
    <property type="match status" value="1"/>
</dbReference>
<feature type="region of interest" description="Disordered" evidence="1">
    <location>
        <begin position="864"/>
        <end position="896"/>
    </location>
</feature>
<feature type="compositionally biased region" description="Polar residues" evidence="1">
    <location>
        <begin position="70"/>
        <end position="83"/>
    </location>
</feature>
<evidence type="ECO:0000256" key="1">
    <source>
        <dbReference type="SAM" id="MobiDB-lite"/>
    </source>
</evidence>
<feature type="compositionally biased region" description="Basic and acidic residues" evidence="1">
    <location>
        <begin position="53"/>
        <end position="67"/>
    </location>
</feature>
<evidence type="ECO:0000313" key="2">
    <source>
        <dbReference type="EMBL" id="KAG2330971.1"/>
    </source>
</evidence>
<dbReference type="EMBL" id="JAAMPC010000001">
    <property type="protein sequence ID" value="KAG2330971.1"/>
    <property type="molecule type" value="Genomic_DNA"/>
</dbReference>
<evidence type="ECO:0000313" key="3">
    <source>
        <dbReference type="Proteomes" id="UP000886595"/>
    </source>
</evidence>
<dbReference type="OrthoDB" id="1923709at2759"/>
<dbReference type="Proteomes" id="UP000886595">
    <property type="component" value="Unassembled WGS sequence"/>
</dbReference>
<feature type="compositionally biased region" description="Basic and acidic residues" evidence="1">
    <location>
        <begin position="212"/>
        <end position="252"/>
    </location>
</feature>
<proteinExistence type="predicted"/>
<feature type="compositionally biased region" description="Polar residues" evidence="1">
    <location>
        <begin position="810"/>
        <end position="827"/>
    </location>
</feature>
<dbReference type="AlphaFoldDB" id="A0A8X7WJT7"/>
<keyword evidence="3" id="KW-1185">Reference proteome</keyword>
<feature type="compositionally biased region" description="Basic and acidic residues" evidence="1">
    <location>
        <begin position="98"/>
        <end position="126"/>
    </location>
</feature>
<organism evidence="2 3">
    <name type="scientific">Brassica carinata</name>
    <name type="common">Ethiopian mustard</name>
    <name type="synonym">Abyssinian cabbage</name>
    <dbReference type="NCBI Taxonomy" id="52824"/>
    <lineage>
        <taxon>Eukaryota</taxon>
        <taxon>Viridiplantae</taxon>
        <taxon>Streptophyta</taxon>
        <taxon>Embryophyta</taxon>
        <taxon>Tracheophyta</taxon>
        <taxon>Spermatophyta</taxon>
        <taxon>Magnoliopsida</taxon>
        <taxon>eudicotyledons</taxon>
        <taxon>Gunneridae</taxon>
        <taxon>Pentapetalae</taxon>
        <taxon>rosids</taxon>
        <taxon>malvids</taxon>
        <taxon>Brassicales</taxon>
        <taxon>Brassicaceae</taxon>
        <taxon>Brassiceae</taxon>
        <taxon>Brassica</taxon>
    </lineage>
</organism>
<accession>A0A8X7WJT7</accession>
<protein>
    <submittedName>
        <fullName evidence="2">Uncharacterized protein</fullName>
    </submittedName>
</protein>
<comment type="caution">
    <text evidence="2">The sequence shown here is derived from an EMBL/GenBank/DDBJ whole genome shotgun (WGS) entry which is preliminary data.</text>
</comment>
<feature type="region of interest" description="Disordered" evidence="1">
    <location>
        <begin position="555"/>
        <end position="631"/>
    </location>
</feature>
<feature type="compositionally biased region" description="Basic and acidic residues" evidence="1">
    <location>
        <begin position="259"/>
        <end position="275"/>
    </location>
</feature>
<feature type="compositionally biased region" description="Basic and acidic residues" evidence="1">
    <location>
        <begin position="308"/>
        <end position="327"/>
    </location>
</feature>
<feature type="compositionally biased region" description="Polar residues" evidence="1">
    <location>
        <begin position="276"/>
        <end position="294"/>
    </location>
</feature>
<gene>
    <name evidence="2" type="ORF">Bca52824_002151</name>
</gene>
<feature type="region of interest" description="Disordered" evidence="1">
    <location>
        <begin position="793"/>
        <end position="849"/>
    </location>
</feature>